<gene>
    <name evidence="1" type="ORF">RJT34_03446</name>
</gene>
<organism evidence="1 2">
    <name type="scientific">Clitoria ternatea</name>
    <name type="common">Butterfly pea</name>
    <dbReference type="NCBI Taxonomy" id="43366"/>
    <lineage>
        <taxon>Eukaryota</taxon>
        <taxon>Viridiplantae</taxon>
        <taxon>Streptophyta</taxon>
        <taxon>Embryophyta</taxon>
        <taxon>Tracheophyta</taxon>
        <taxon>Spermatophyta</taxon>
        <taxon>Magnoliopsida</taxon>
        <taxon>eudicotyledons</taxon>
        <taxon>Gunneridae</taxon>
        <taxon>Pentapetalae</taxon>
        <taxon>rosids</taxon>
        <taxon>fabids</taxon>
        <taxon>Fabales</taxon>
        <taxon>Fabaceae</taxon>
        <taxon>Papilionoideae</taxon>
        <taxon>50 kb inversion clade</taxon>
        <taxon>NPAAA clade</taxon>
        <taxon>indigoferoid/millettioid clade</taxon>
        <taxon>Phaseoleae</taxon>
        <taxon>Clitoria</taxon>
    </lineage>
</organism>
<name>A0AAN9Q2J2_CLITE</name>
<protein>
    <submittedName>
        <fullName evidence="1">Uncharacterized protein</fullName>
    </submittedName>
</protein>
<evidence type="ECO:0000313" key="2">
    <source>
        <dbReference type="Proteomes" id="UP001359559"/>
    </source>
</evidence>
<proteinExistence type="predicted"/>
<evidence type="ECO:0000313" key="1">
    <source>
        <dbReference type="EMBL" id="KAK7318739.1"/>
    </source>
</evidence>
<keyword evidence="2" id="KW-1185">Reference proteome</keyword>
<accession>A0AAN9Q2J2</accession>
<dbReference type="Proteomes" id="UP001359559">
    <property type="component" value="Unassembled WGS sequence"/>
</dbReference>
<sequence length="116" mass="12568">MQVRNLNFPSIQRSVVSGNGLLGTKNVIQDEEKLVSVNTNWMHKYKGCSKLLLQPMSTDQAGMVVEDGERDTEGADLFLDAFGGGDADDVIELIRGEEVAELGDDEGGGGTYYNIL</sequence>
<reference evidence="1 2" key="1">
    <citation type="submission" date="2024-01" db="EMBL/GenBank/DDBJ databases">
        <title>The genomes of 5 underutilized Papilionoideae crops provide insights into root nodulation and disease resistance.</title>
        <authorList>
            <person name="Yuan L."/>
        </authorList>
    </citation>
    <scope>NUCLEOTIDE SEQUENCE [LARGE SCALE GENOMIC DNA]</scope>
    <source>
        <strain evidence="1">LY-2023</strain>
        <tissue evidence="1">Leaf</tissue>
    </source>
</reference>
<dbReference type="InterPro" id="IPR016167">
    <property type="entry name" value="FAD-bd_PCMH_sub1"/>
</dbReference>
<dbReference type="Gene3D" id="3.30.43.10">
    <property type="entry name" value="Uridine Diphospho-n-acetylenolpyruvylglucosamine Reductase, domain 2"/>
    <property type="match status" value="1"/>
</dbReference>
<dbReference type="EMBL" id="JAYKXN010000001">
    <property type="protein sequence ID" value="KAK7318739.1"/>
    <property type="molecule type" value="Genomic_DNA"/>
</dbReference>
<dbReference type="AlphaFoldDB" id="A0AAN9Q2J2"/>
<comment type="caution">
    <text evidence="1">The sequence shown here is derived from an EMBL/GenBank/DDBJ whole genome shotgun (WGS) entry which is preliminary data.</text>
</comment>